<protein>
    <recommendedName>
        <fullName evidence="6">B box-type domain-containing protein</fullName>
    </recommendedName>
</protein>
<evidence type="ECO:0000259" key="6">
    <source>
        <dbReference type="PROSITE" id="PS50119"/>
    </source>
</evidence>
<dbReference type="OrthoDB" id="9049620at2759"/>
<dbReference type="OMA" id="CISCTVI"/>
<dbReference type="InterPro" id="IPR000315">
    <property type="entry name" value="Znf_B-box"/>
</dbReference>
<dbReference type="AlphaFoldDB" id="A0A401SGN9"/>
<dbReference type="SMART" id="SM00336">
    <property type="entry name" value="BBOX"/>
    <property type="match status" value="2"/>
</dbReference>
<evidence type="ECO:0000256" key="1">
    <source>
        <dbReference type="ARBA" id="ARBA00022723"/>
    </source>
</evidence>
<dbReference type="PROSITE" id="PS50119">
    <property type="entry name" value="ZF_BBOX"/>
    <property type="match status" value="1"/>
</dbReference>
<evidence type="ECO:0000256" key="5">
    <source>
        <dbReference type="SAM" id="Coils"/>
    </source>
</evidence>
<dbReference type="Gene3D" id="3.30.160.60">
    <property type="entry name" value="Classic Zinc Finger"/>
    <property type="match status" value="1"/>
</dbReference>
<keyword evidence="2 4" id="KW-0863">Zinc-finger</keyword>
<evidence type="ECO:0000256" key="3">
    <source>
        <dbReference type="ARBA" id="ARBA00022833"/>
    </source>
</evidence>
<evidence type="ECO:0000313" key="7">
    <source>
        <dbReference type="EMBL" id="GCC29561.1"/>
    </source>
</evidence>
<keyword evidence="5" id="KW-0175">Coiled coil</keyword>
<keyword evidence="1" id="KW-0479">Metal-binding</keyword>
<reference evidence="7 8" key="1">
    <citation type="journal article" date="2018" name="Nat. Ecol. Evol.">
        <title>Shark genomes provide insights into elasmobranch evolution and the origin of vertebrates.</title>
        <authorList>
            <person name="Hara Y"/>
            <person name="Yamaguchi K"/>
            <person name="Onimaru K"/>
            <person name="Kadota M"/>
            <person name="Koyanagi M"/>
            <person name="Keeley SD"/>
            <person name="Tatsumi K"/>
            <person name="Tanaka K"/>
            <person name="Motone F"/>
            <person name="Kageyama Y"/>
            <person name="Nozu R"/>
            <person name="Adachi N"/>
            <person name="Nishimura O"/>
            <person name="Nakagawa R"/>
            <person name="Tanegashima C"/>
            <person name="Kiyatake I"/>
            <person name="Matsumoto R"/>
            <person name="Murakumo K"/>
            <person name="Nishida K"/>
            <person name="Terakita A"/>
            <person name="Kuratani S"/>
            <person name="Sato K"/>
            <person name="Hyodo S Kuraku.S."/>
        </authorList>
    </citation>
    <scope>NUCLEOTIDE SEQUENCE [LARGE SCALE GENOMIC DNA]</scope>
</reference>
<dbReference type="Proteomes" id="UP000287033">
    <property type="component" value="Unassembled WGS sequence"/>
</dbReference>
<sequence length="342" mass="39937">LQKNFTLRNIVEKYHQSQVTAAESTPVMCEYCMENPSPAVKTCLKCDTSFCSLHLKPHLVKKTYQDHILIEPLDDLTKKQCLDHKKILEFYCEQDEQCVCISCTVIGKHKSHSLLSLDQAEAKVKNKLKKEWGDYREVQNKFSTDQEDLKKAEDEVKKRSNKLREQLSKKFSEWRKQLEEDETYAIKLINDEENRVLSDIRSKATSLEEKLKQIQLIHIETEKQLKMDCLSFLQGSKQLLSRISQMKSDMGAVDNCKTSIQSKTLRLSPNQGYGQEYHGVDTSYWNRMKKNYAQYQQDSRPVGTQNMTLNLSNVYQLMWQRMNQSQMYQSEVLDIINGSAYN</sequence>
<dbReference type="EMBL" id="BEZZ01000256">
    <property type="protein sequence ID" value="GCC29561.1"/>
    <property type="molecule type" value="Genomic_DNA"/>
</dbReference>
<evidence type="ECO:0000256" key="2">
    <source>
        <dbReference type="ARBA" id="ARBA00022771"/>
    </source>
</evidence>
<gene>
    <name evidence="7" type="ORF">chiPu_0008003</name>
</gene>
<dbReference type="GO" id="GO:0008270">
    <property type="term" value="F:zinc ion binding"/>
    <property type="evidence" value="ECO:0007669"/>
    <property type="project" value="UniProtKB-KW"/>
</dbReference>
<feature type="coiled-coil region" evidence="5">
    <location>
        <begin position="135"/>
        <end position="217"/>
    </location>
</feature>
<organism evidence="7 8">
    <name type="scientific">Chiloscyllium punctatum</name>
    <name type="common">Brownbanded bambooshark</name>
    <name type="synonym">Hemiscyllium punctatum</name>
    <dbReference type="NCBI Taxonomy" id="137246"/>
    <lineage>
        <taxon>Eukaryota</taxon>
        <taxon>Metazoa</taxon>
        <taxon>Chordata</taxon>
        <taxon>Craniata</taxon>
        <taxon>Vertebrata</taxon>
        <taxon>Chondrichthyes</taxon>
        <taxon>Elasmobranchii</taxon>
        <taxon>Galeomorphii</taxon>
        <taxon>Galeoidea</taxon>
        <taxon>Orectolobiformes</taxon>
        <taxon>Hemiscylliidae</taxon>
        <taxon>Chiloscyllium</taxon>
    </lineage>
</organism>
<dbReference type="Gene3D" id="4.10.830.40">
    <property type="match status" value="1"/>
</dbReference>
<evidence type="ECO:0000313" key="8">
    <source>
        <dbReference type="Proteomes" id="UP000287033"/>
    </source>
</evidence>
<dbReference type="InterPro" id="IPR051051">
    <property type="entry name" value="E3_ubiq-ligase_TRIM/RNF"/>
</dbReference>
<dbReference type="PANTHER" id="PTHR25465">
    <property type="entry name" value="B-BOX DOMAIN CONTAINING"/>
    <property type="match status" value="1"/>
</dbReference>
<name>A0A401SGN9_CHIPU</name>
<comment type="caution">
    <text evidence="7">The sequence shown here is derived from an EMBL/GenBank/DDBJ whole genome shotgun (WGS) entry which is preliminary data.</text>
</comment>
<dbReference type="SUPFAM" id="SSF57845">
    <property type="entry name" value="B-box zinc-binding domain"/>
    <property type="match status" value="1"/>
</dbReference>
<evidence type="ECO:0000256" key="4">
    <source>
        <dbReference type="PROSITE-ProRule" id="PRU00024"/>
    </source>
</evidence>
<dbReference type="STRING" id="137246.A0A401SGN9"/>
<dbReference type="CDD" id="cd19769">
    <property type="entry name" value="Bbox2_TRIM16-like"/>
    <property type="match status" value="1"/>
</dbReference>
<feature type="non-terminal residue" evidence="7">
    <location>
        <position position="1"/>
    </location>
</feature>
<keyword evidence="8" id="KW-1185">Reference proteome</keyword>
<dbReference type="PANTHER" id="PTHR25465:SF77">
    <property type="entry name" value="E3 UBIQUITIN_ISG15 LIGASE TRIM25"/>
    <property type="match status" value="1"/>
</dbReference>
<keyword evidence="3" id="KW-0862">Zinc</keyword>
<feature type="domain" description="B box-type" evidence="6">
    <location>
        <begin position="76"/>
        <end position="117"/>
    </location>
</feature>
<dbReference type="Pfam" id="PF00643">
    <property type="entry name" value="zf-B_box"/>
    <property type="match status" value="1"/>
</dbReference>
<accession>A0A401SGN9</accession>
<proteinExistence type="predicted"/>